<dbReference type="AlphaFoldDB" id="A0A2Z5FVH0"/>
<evidence type="ECO:0000313" key="1">
    <source>
        <dbReference type="EMBL" id="AXC10740.1"/>
    </source>
</evidence>
<dbReference type="EMBL" id="CP030840">
    <property type="protein sequence ID" value="AXC10740.1"/>
    <property type="molecule type" value="Genomic_DNA"/>
</dbReference>
<organism evidence="1 2">
    <name type="scientific">Acidisarcina polymorpha</name>
    <dbReference type="NCBI Taxonomy" id="2211140"/>
    <lineage>
        <taxon>Bacteria</taxon>
        <taxon>Pseudomonadati</taxon>
        <taxon>Acidobacteriota</taxon>
        <taxon>Terriglobia</taxon>
        <taxon>Terriglobales</taxon>
        <taxon>Acidobacteriaceae</taxon>
        <taxon>Acidisarcina</taxon>
    </lineage>
</organism>
<gene>
    <name evidence="1" type="ORF">ACPOL_1392</name>
</gene>
<reference evidence="1 2" key="1">
    <citation type="journal article" date="2018" name="Front. Microbiol.">
        <title>Hydrolytic Capabilities as a Key to Environmental Success: Chitinolytic and Cellulolytic Acidobacteria From Acidic Sub-arctic Soils and Boreal Peatlands.</title>
        <authorList>
            <person name="Belova S.E."/>
            <person name="Ravin N.V."/>
            <person name="Pankratov T.A."/>
            <person name="Rakitin A.L."/>
            <person name="Ivanova A.A."/>
            <person name="Beletsky A.V."/>
            <person name="Mardanov A.V."/>
            <person name="Sinninghe Damste J.S."/>
            <person name="Dedysh S.N."/>
        </authorList>
    </citation>
    <scope>NUCLEOTIDE SEQUENCE [LARGE SCALE GENOMIC DNA]</scope>
    <source>
        <strain evidence="1 2">SBC82</strain>
    </source>
</reference>
<protein>
    <submittedName>
        <fullName evidence="1">Uncharacterized protein</fullName>
    </submittedName>
</protein>
<keyword evidence="2" id="KW-1185">Reference proteome</keyword>
<proteinExistence type="predicted"/>
<name>A0A2Z5FVH0_9BACT</name>
<dbReference type="Proteomes" id="UP000253606">
    <property type="component" value="Chromosome"/>
</dbReference>
<accession>A0A2Z5FVH0</accession>
<evidence type="ECO:0000313" key="2">
    <source>
        <dbReference type="Proteomes" id="UP000253606"/>
    </source>
</evidence>
<dbReference type="KEGG" id="abas:ACPOL_1392"/>
<sequence length="68" mass="7757">MALDCAERYPDQADKVILMDAGVLDDSERAIPLYSSDLEGFVPAFTRCRHESIVRITEAYTWSLKYRG</sequence>